<dbReference type="Gene3D" id="3.30.1330.40">
    <property type="entry name" value="RutC-like"/>
    <property type="match status" value="1"/>
</dbReference>
<dbReference type="CDD" id="cd00448">
    <property type="entry name" value="YjgF_YER057c_UK114_family"/>
    <property type="match status" value="1"/>
</dbReference>
<keyword evidence="3" id="KW-1185">Reference proteome</keyword>
<evidence type="ECO:0000313" key="3">
    <source>
        <dbReference type="Proteomes" id="UP000255165"/>
    </source>
</evidence>
<proteinExistence type="inferred from homology"/>
<protein>
    <submittedName>
        <fullName evidence="2">RidA family protein</fullName>
    </submittedName>
</protein>
<dbReference type="AlphaFoldDB" id="A0A370NQY2"/>
<dbReference type="EMBL" id="QKWJ01000032">
    <property type="protein sequence ID" value="RDK08005.1"/>
    <property type="molecule type" value="Genomic_DNA"/>
</dbReference>
<dbReference type="PANTHER" id="PTHR11803:SF58">
    <property type="entry name" value="PROTEIN HMF1-RELATED"/>
    <property type="match status" value="1"/>
</dbReference>
<evidence type="ECO:0000256" key="1">
    <source>
        <dbReference type="ARBA" id="ARBA00010552"/>
    </source>
</evidence>
<dbReference type="InterPro" id="IPR035959">
    <property type="entry name" value="RutC-like_sf"/>
</dbReference>
<name>A0A370NQY2_9BURK</name>
<evidence type="ECO:0000313" key="2">
    <source>
        <dbReference type="EMBL" id="RDK08005.1"/>
    </source>
</evidence>
<dbReference type="PANTHER" id="PTHR11803">
    <property type="entry name" value="2-IMINOBUTANOATE/2-IMINOPROPANOATE DEAMINASE RIDA"/>
    <property type="match status" value="1"/>
</dbReference>
<dbReference type="Proteomes" id="UP000255165">
    <property type="component" value="Unassembled WGS sequence"/>
</dbReference>
<dbReference type="RefSeq" id="WP_115213726.1">
    <property type="nucleotide sequence ID" value="NZ_QKWJ01000032.1"/>
</dbReference>
<dbReference type="GO" id="GO:0005829">
    <property type="term" value="C:cytosol"/>
    <property type="evidence" value="ECO:0007669"/>
    <property type="project" value="TreeGrafter"/>
</dbReference>
<comment type="caution">
    <text evidence="2">The sequence shown here is derived from an EMBL/GenBank/DDBJ whole genome shotgun (WGS) entry which is preliminary data.</text>
</comment>
<dbReference type="GO" id="GO:0019239">
    <property type="term" value="F:deaminase activity"/>
    <property type="evidence" value="ECO:0007669"/>
    <property type="project" value="TreeGrafter"/>
</dbReference>
<sequence length="135" mass="14067">MTKQHLNPPGLLSFPPLSQVVVSTGSKLAFIAGQTACNAQFEVLGGNDYHLQSIQALKNLQTAVQAAGATVYDIVSSTVYLRDLTPAVAEQFIAALSLAMDGEPFPAHAFTMVGVQALASPDVLVEISAIVAIDA</sequence>
<gene>
    <name evidence="2" type="ORF">DN412_23230</name>
</gene>
<dbReference type="SUPFAM" id="SSF55298">
    <property type="entry name" value="YjgF-like"/>
    <property type="match status" value="1"/>
</dbReference>
<organism evidence="2 3">
    <name type="scientific">Cupriavidus lacunae</name>
    <dbReference type="NCBI Taxonomy" id="2666307"/>
    <lineage>
        <taxon>Bacteria</taxon>
        <taxon>Pseudomonadati</taxon>
        <taxon>Pseudomonadota</taxon>
        <taxon>Betaproteobacteria</taxon>
        <taxon>Burkholderiales</taxon>
        <taxon>Burkholderiaceae</taxon>
        <taxon>Cupriavidus</taxon>
    </lineage>
</organism>
<dbReference type="Pfam" id="PF01042">
    <property type="entry name" value="Ribonuc_L-PSP"/>
    <property type="match status" value="1"/>
</dbReference>
<dbReference type="InterPro" id="IPR006175">
    <property type="entry name" value="YjgF/YER057c/UK114"/>
</dbReference>
<comment type="similarity">
    <text evidence="1">Belongs to the RutC family.</text>
</comment>
<reference evidence="3" key="1">
    <citation type="submission" date="2018-06" db="EMBL/GenBank/DDBJ databases">
        <authorList>
            <person name="Feng T."/>
            <person name="Jeon C.O."/>
        </authorList>
    </citation>
    <scope>NUCLEOTIDE SEQUENCE [LARGE SCALE GENOMIC DNA]</scope>
    <source>
        <strain evidence="3">S23</strain>
    </source>
</reference>
<accession>A0A370NQY2</accession>